<accession>A0A2J7YVZ4</accession>
<dbReference type="AlphaFoldDB" id="A0A2J7YVZ4"/>
<dbReference type="EMBL" id="LJIW01000002">
    <property type="protein sequence ID" value="PNG92195.1"/>
    <property type="molecule type" value="Genomic_DNA"/>
</dbReference>
<name>A0A2J7YVZ4_STRMQ</name>
<protein>
    <submittedName>
        <fullName evidence="2">Uncharacterized protein</fullName>
    </submittedName>
</protein>
<feature type="region of interest" description="Disordered" evidence="1">
    <location>
        <begin position="14"/>
        <end position="39"/>
    </location>
</feature>
<organism evidence="2 3">
    <name type="scientific">Streptomyces malaysiensis</name>
    <dbReference type="NCBI Taxonomy" id="92644"/>
    <lineage>
        <taxon>Bacteria</taxon>
        <taxon>Bacillati</taxon>
        <taxon>Actinomycetota</taxon>
        <taxon>Actinomycetes</taxon>
        <taxon>Kitasatosporales</taxon>
        <taxon>Streptomycetaceae</taxon>
        <taxon>Streptomyces</taxon>
        <taxon>Streptomyces violaceusniger group</taxon>
    </lineage>
</organism>
<evidence type="ECO:0000256" key="1">
    <source>
        <dbReference type="SAM" id="MobiDB-lite"/>
    </source>
</evidence>
<keyword evidence="3" id="KW-1185">Reference proteome</keyword>
<reference evidence="2 3" key="1">
    <citation type="submission" date="2015-09" db="EMBL/GenBank/DDBJ databases">
        <title>Genome sequence, genome mining and natural product profiling of a biocontrol bacterium Streptomyces malaysiensis F913.</title>
        <authorList>
            <person name="Xu Y."/>
            <person name="Wei J."/>
            <person name="Xie J."/>
            <person name="Li T."/>
            <person name="Zhou Z."/>
        </authorList>
    </citation>
    <scope>NUCLEOTIDE SEQUENCE [LARGE SCALE GENOMIC DNA]</scope>
    <source>
        <strain evidence="2 3">F913</strain>
    </source>
</reference>
<evidence type="ECO:0000313" key="3">
    <source>
        <dbReference type="Proteomes" id="UP000236520"/>
    </source>
</evidence>
<proteinExistence type="predicted"/>
<gene>
    <name evidence="2" type="ORF">SMF913_27660</name>
</gene>
<comment type="caution">
    <text evidence="2">The sequence shown here is derived from an EMBL/GenBank/DDBJ whole genome shotgun (WGS) entry which is preliminary data.</text>
</comment>
<evidence type="ECO:0000313" key="2">
    <source>
        <dbReference type="EMBL" id="PNG92195.1"/>
    </source>
</evidence>
<dbReference type="Proteomes" id="UP000236520">
    <property type="component" value="Unassembled WGS sequence"/>
</dbReference>
<sequence length="39" mass="4368">MDARALLRRHDVTVNTQTVHGADHDDQNPAVDTATRRGR</sequence>